<keyword evidence="1" id="KW-0472">Membrane</keyword>
<comment type="caution">
    <text evidence="2">The sequence shown here is derived from an EMBL/GenBank/DDBJ whole genome shotgun (WGS) entry which is preliminary data.</text>
</comment>
<evidence type="ECO:0008006" key="4">
    <source>
        <dbReference type="Google" id="ProtNLM"/>
    </source>
</evidence>
<keyword evidence="3" id="KW-1185">Reference proteome</keyword>
<keyword evidence="1" id="KW-0812">Transmembrane</keyword>
<feature type="transmembrane region" description="Helical" evidence="1">
    <location>
        <begin position="102"/>
        <end position="120"/>
    </location>
</feature>
<sequence>MNRYRWEMAAALLGYIALLALSITALNLRWVDSEPARIAVALCPMLAGGVICWVVVRQLRRVDELVRKVQFEALAVAFAGTALLTFSYGFLEGVGFPKLSLFVVWPVMATLWILAGILCARRYR</sequence>
<proteinExistence type="predicted"/>
<accession>A0A4Q7S5F4</accession>
<evidence type="ECO:0000313" key="3">
    <source>
        <dbReference type="Proteomes" id="UP000291078"/>
    </source>
</evidence>
<feature type="transmembrane region" description="Helical" evidence="1">
    <location>
        <begin position="35"/>
        <end position="59"/>
    </location>
</feature>
<dbReference type="EMBL" id="SGXM01000001">
    <property type="protein sequence ID" value="RZT41087.1"/>
    <property type="molecule type" value="Genomic_DNA"/>
</dbReference>
<dbReference type="AlphaFoldDB" id="A0A4Q7S5F4"/>
<protein>
    <recommendedName>
        <fullName evidence="4">Transmembrane protein</fullName>
    </recommendedName>
</protein>
<organism evidence="2 3">
    <name type="scientific">Cupriavidus agavae</name>
    <dbReference type="NCBI Taxonomy" id="1001822"/>
    <lineage>
        <taxon>Bacteria</taxon>
        <taxon>Pseudomonadati</taxon>
        <taxon>Pseudomonadota</taxon>
        <taxon>Betaproteobacteria</taxon>
        <taxon>Burkholderiales</taxon>
        <taxon>Burkholderiaceae</taxon>
        <taxon>Cupriavidus</taxon>
    </lineage>
</organism>
<evidence type="ECO:0000256" key="1">
    <source>
        <dbReference type="SAM" id="Phobius"/>
    </source>
</evidence>
<feature type="transmembrane region" description="Helical" evidence="1">
    <location>
        <begin position="71"/>
        <end position="90"/>
    </location>
</feature>
<reference evidence="2 3" key="1">
    <citation type="journal article" date="2015" name="Stand. Genomic Sci.">
        <title>Genomic Encyclopedia of Bacterial and Archaeal Type Strains, Phase III: the genomes of soil and plant-associated and newly described type strains.</title>
        <authorList>
            <person name="Whitman W.B."/>
            <person name="Woyke T."/>
            <person name="Klenk H.P."/>
            <person name="Zhou Y."/>
            <person name="Lilburn T.G."/>
            <person name="Beck B.J."/>
            <person name="De Vos P."/>
            <person name="Vandamme P."/>
            <person name="Eisen J.A."/>
            <person name="Garrity G."/>
            <person name="Hugenholtz P."/>
            <person name="Kyrpides N.C."/>
        </authorList>
    </citation>
    <scope>NUCLEOTIDE SEQUENCE [LARGE SCALE GENOMIC DNA]</scope>
    <source>
        <strain evidence="2 3">ASC-9842</strain>
    </source>
</reference>
<evidence type="ECO:0000313" key="2">
    <source>
        <dbReference type="EMBL" id="RZT41087.1"/>
    </source>
</evidence>
<dbReference type="RefSeq" id="WP_198680153.1">
    <property type="nucleotide sequence ID" value="NZ_SGXM01000001.1"/>
</dbReference>
<keyword evidence="1" id="KW-1133">Transmembrane helix</keyword>
<name>A0A4Q7S5F4_9BURK</name>
<gene>
    <name evidence="2" type="ORF">EV147_0073</name>
</gene>
<dbReference type="Proteomes" id="UP000291078">
    <property type="component" value="Unassembled WGS sequence"/>
</dbReference>